<dbReference type="InterPro" id="IPR006260">
    <property type="entry name" value="TonB/TolA_C"/>
</dbReference>
<dbReference type="GO" id="GO:0055085">
    <property type="term" value="P:transmembrane transport"/>
    <property type="evidence" value="ECO:0007669"/>
    <property type="project" value="InterPro"/>
</dbReference>
<gene>
    <name evidence="12" type="ORF">J0X19_03690</name>
</gene>
<evidence type="ECO:0000256" key="5">
    <source>
        <dbReference type="ARBA" id="ARBA00022519"/>
    </source>
</evidence>
<evidence type="ECO:0000256" key="3">
    <source>
        <dbReference type="ARBA" id="ARBA00022448"/>
    </source>
</evidence>
<keyword evidence="3" id="KW-0813">Transport</keyword>
<keyword evidence="6" id="KW-0812">Transmembrane</keyword>
<dbReference type="PANTHER" id="PTHR33446:SF2">
    <property type="entry name" value="PROTEIN TONB"/>
    <property type="match status" value="1"/>
</dbReference>
<protein>
    <submittedName>
        <fullName evidence="12">Energy transducer TonB</fullName>
    </submittedName>
</protein>
<sequence>MKQRWYCGTLTGLLLAAAPSLLAQTTNPSAPAPTAPAEQVYTFVEQMPTFRGSRTDSIMAYIRRNTRYPDEALKAGASGKVFVTFVVNKQGQVEQVRVARPLQDALDKEAVRVIQSMPAWQPGQQNGQTVAVSITVPISFVMQAPAQPAATAPKYPGGPEALLSYLAAAPYPDAARATEADVRLFIRFKLDAAGKVTGAKTIGPLMRKPAATPPPRPATEAENLEVEQAAVAYIQAMPAWAPATLDGAAVESEQLVLPIIFSPKPAPSTATKVYPYADQQPVFGTEAARMDIQTSIQRTIKYPAQALRNQVEGTVYLYFVVNETGALEQMQVVRSAGAELNQAVLEAARSQTAALTPAKHQGKPVKVFYVLPFSFRIR</sequence>
<keyword evidence="5" id="KW-0997">Cell inner membrane</keyword>
<dbReference type="GO" id="GO:0031992">
    <property type="term" value="F:energy transducer activity"/>
    <property type="evidence" value="ECO:0007669"/>
    <property type="project" value="InterPro"/>
</dbReference>
<dbReference type="PANTHER" id="PTHR33446">
    <property type="entry name" value="PROTEIN TONB-RELATED"/>
    <property type="match status" value="1"/>
</dbReference>
<dbReference type="InterPro" id="IPR003538">
    <property type="entry name" value="TonB"/>
</dbReference>
<keyword evidence="13" id="KW-1185">Reference proteome</keyword>
<dbReference type="PRINTS" id="PR01374">
    <property type="entry name" value="TONBPROTEIN"/>
</dbReference>
<evidence type="ECO:0000256" key="1">
    <source>
        <dbReference type="ARBA" id="ARBA00004383"/>
    </source>
</evidence>
<dbReference type="Pfam" id="PF03544">
    <property type="entry name" value="TonB_C"/>
    <property type="match status" value="2"/>
</dbReference>
<organism evidence="12 13">
    <name type="scientific">Hymenobacter telluris</name>
    <dbReference type="NCBI Taxonomy" id="2816474"/>
    <lineage>
        <taxon>Bacteria</taxon>
        <taxon>Pseudomonadati</taxon>
        <taxon>Bacteroidota</taxon>
        <taxon>Cytophagia</taxon>
        <taxon>Cytophagales</taxon>
        <taxon>Hymenobacteraceae</taxon>
        <taxon>Hymenobacter</taxon>
    </lineage>
</organism>
<keyword evidence="10" id="KW-0732">Signal</keyword>
<evidence type="ECO:0000313" key="13">
    <source>
        <dbReference type="Proteomes" id="UP000664144"/>
    </source>
</evidence>
<keyword evidence="9" id="KW-0472">Membrane</keyword>
<feature type="chain" id="PRO_5037115210" evidence="10">
    <location>
        <begin position="24"/>
        <end position="378"/>
    </location>
</feature>
<feature type="domain" description="TonB C-terminal" evidence="11">
    <location>
        <begin position="53"/>
        <end position="149"/>
    </location>
</feature>
<dbReference type="GO" id="GO:0015891">
    <property type="term" value="P:siderophore transport"/>
    <property type="evidence" value="ECO:0007669"/>
    <property type="project" value="InterPro"/>
</dbReference>
<evidence type="ECO:0000256" key="7">
    <source>
        <dbReference type="ARBA" id="ARBA00022927"/>
    </source>
</evidence>
<feature type="domain" description="TonB C-terminal" evidence="11">
    <location>
        <begin position="287"/>
        <end position="378"/>
    </location>
</feature>
<dbReference type="GO" id="GO:0015031">
    <property type="term" value="P:protein transport"/>
    <property type="evidence" value="ECO:0007669"/>
    <property type="project" value="UniProtKB-KW"/>
</dbReference>
<evidence type="ECO:0000256" key="4">
    <source>
        <dbReference type="ARBA" id="ARBA00022475"/>
    </source>
</evidence>
<evidence type="ECO:0000256" key="8">
    <source>
        <dbReference type="ARBA" id="ARBA00022989"/>
    </source>
</evidence>
<dbReference type="NCBIfam" id="TIGR01352">
    <property type="entry name" value="tonB_Cterm"/>
    <property type="match status" value="2"/>
</dbReference>
<dbReference type="InterPro" id="IPR037682">
    <property type="entry name" value="TonB_C"/>
</dbReference>
<comment type="similarity">
    <text evidence="2">Belongs to the TonB family.</text>
</comment>
<reference evidence="12" key="1">
    <citation type="submission" date="2021-03" db="EMBL/GenBank/DDBJ databases">
        <authorList>
            <person name="Kim M.K."/>
        </authorList>
    </citation>
    <scope>NUCLEOTIDE SEQUENCE</scope>
    <source>
        <strain evidence="12">BT186</strain>
    </source>
</reference>
<keyword evidence="8" id="KW-1133">Transmembrane helix</keyword>
<dbReference type="PROSITE" id="PS52015">
    <property type="entry name" value="TONB_CTD"/>
    <property type="match status" value="2"/>
</dbReference>
<dbReference type="EMBL" id="JAFLQZ010000002">
    <property type="protein sequence ID" value="MBO0357037.1"/>
    <property type="molecule type" value="Genomic_DNA"/>
</dbReference>
<keyword evidence="4" id="KW-1003">Cell membrane</keyword>
<dbReference type="Gene3D" id="3.30.1150.10">
    <property type="match status" value="3"/>
</dbReference>
<dbReference type="RefSeq" id="WP_206981282.1">
    <property type="nucleotide sequence ID" value="NZ_JAFLQZ010000002.1"/>
</dbReference>
<comment type="caution">
    <text evidence="12">The sequence shown here is derived from an EMBL/GenBank/DDBJ whole genome shotgun (WGS) entry which is preliminary data.</text>
</comment>
<evidence type="ECO:0000313" key="12">
    <source>
        <dbReference type="EMBL" id="MBO0357037.1"/>
    </source>
</evidence>
<comment type="subcellular location">
    <subcellularLocation>
        <location evidence="1">Cell inner membrane</location>
        <topology evidence="1">Single-pass membrane protein</topology>
        <orientation evidence="1">Periplasmic side</orientation>
    </subcellularLocation>
</comment>
<proteinExistence type="inferred from homology"/>
<feature type="signal peptide" evidence="10">
    <location>
        <begin position="1"/>
        <end position="23"/>
    </location>
</feature>
<accession>A0A939EV33</accession>
<dbReference type="SUPFAM" id="SSF74653">
    <property type="entry name" value="TolA/TonB C-terminal domain"/>
    <property type="match status" value="2"/>
</dbReference>
<keyword evidence="7" id="KW-0653">Protein transport</keyword>
<evidence type="ECO:0000259" key="11">
    <source>
        <dbReference type="PROSITE" id="PS52015"/>
    </source>
</evidence>
<evidence type="ECO:0000256" key="6">
    <source>
        <dbReference type="ARBA" id="ARBA00022692"/>
    </source>
</evidence>
<evidence type="ECO:0000256" key="10">
    <source>
        <dbReference type="SAM" id="SignalP"/>
    </source>
</evidence>
<name>A0A939EV33_9BACT</name>
<dbReference type="GO" id="GO:0098797">
    <property type="term" value="C:plasma membrane protein complex"/>
    <property type="evidence" value="ECO:0007669"/>
    <property type="project" value="TreeGrafter"/>
</dbReference>
<dbReference type="Proteomes" id="UP000664144">
    <property type="component" value="Unassembled WGS sequence"/>
</dbReference>
<dbReference type="InterPro" id="IPR051045">
    <property type="entry name" value="TonB-dependent_transducer"/>
</dbReference>
<dbReference type="GO" id="GO:0030288">
    <property type="term" value="C:outer membrane-bounded periplasmic space"/>
    <property type="evidence" value="ECO:0007669"/>
    <property type="project" value="InterPro"/>
</dbReference>
<evidence type="ECO:0000256" key="9">
    <source>
        <dbReference type="ARBA" id="ARBA00023136"/>
    </source>
</evidence>
<dbReference type="AlphaFoldDB" id="A0A939EV33"/>
<evidence type="ECO:0000256" key="2">
    <source>
        <dbReference type="ARBA" id="ARBA00006555"/>
    </source>
</evidence>